<dbReference type="Proteomes" id="UP001202289">
    <property type="component" value="Unassembled WGS sequence"/>
</dbReference>
<gene>
    <name evidence="1" type="ORF">M3215_11810</name>
</gene>
<sequence length="72" mass="8906">MEKRKRQKIQYMRVYTLRDQSTKSIKVETWRTYKDEMRFLGIKESDLFQIQLIEVTLSKKENCTFRHNPDTF</sequence>
<accession>A0ACC6A7Q0</accession>
<evidence type="ECO:0000313" key="1">
    <source>
        <dbReference type="EMBL" id="MCM3736491.1"/>
    </source>
</evidence>
<organism evidence="1 2">
    <name type="scientific">Bacillus cytotoxicus</name>
    <dbReference type="NCBI Taxonomy" id="580165"/>
    <lineage>
        <taxon>Bacteria</taxon>
        <taxon>Bacillati</taxon>
        <taxon>Bacillota</taxon>
        <taxon>Bacilli</taxon>
        <taxon>Bacillales</taxon>
        <taxon>Bacillaceae</taxon>
        <taxon>Bacillus</taxon>
        <taxon>Bacillus cereus group</taxon>
    </lineage>
</organism>
<dbReference type="EMBL" id="JAMBOP010000012">
    <property type="protein sequence ID" value="MCM3736491.1"/>
    <property type="molecule type" value="Genomic_DNA"/>
</dbReference>
<evidence type="ECO:0000313" key="2">
    <source>
        <dbReference type="Proteomes" id="UP001202289"/>
    </source>
</evidence>
<reference evidence="1" key="1">
    <citation type="submission" date="2022-05" db="EMBL/GenBank/DDBJ databases">
        <title>Comparative Genomics of Spacecraft Associated Microbes.</title>
        <authorList>
            <person name="Tran M.T."/>
            <person name="Wright A."/>
            <person name="Seuylemezian A."/>
            <person name="Eisen J."/>
            <person name="Coil D."/>
        </authorList>
    </citation>
    <scope>NUCLEOTIDE SEQUENCE</scope>
    <source>
        <strain evidence="1">FAIRING 10M-2.2</strain>
    </source>
</reference>
<proteinExistence type="predicted"/>
<keyword evidence="2" id="KW-1185">Reference proteome</keyword>
<name>A0ACC6A7Q0_9BACI</name>
<comment type="caution">
    <text evidence="1">The sequence shown here is derived from an EMBL/GenBank/DDBJ whole genome shotgun (WGS) entry which is preliminary data.</text>
</comment>
<protein>
    <submittedName>
        <fullName evidence="1">Uncharacterized protein</fullName>
    </submittedName>
</protein>